<protein>
    <recommendedName>
        <fullName evidence="8">Ammonium transporter</fullName>
    </recommendedName>
</protein>
<evidence type="ECO:0000256" key="3">
    <source>
        <dbReference type="ARBA" id="ARBA00022448"/>
    </source>
</evidence>
<evidence type="ECO:0000259" key="9">
    <source>
        <dbReference type="Pfam" id="PF00909"/>
    </source>
</evidence>
<evidence type="ECO:0000256" key="8">
    <source>
        <dbReference type="RuleBase" id="RU362002"/>
    </source>
</evidence>
<proteinExistence type="inferred from homology"/>
<feature type="transmembrane region" description="Helical" evidence="8">
    <location>
        <begin position="323"/>
        <end position="340"/>
    </location>
</feature>
<organism evidence="10 11">
    <name type="scientific">Fodinibius roseus</name>
    <dbReference type="NCBI Taxonomy" id="1194090"/>
    <lineage>
        <taxon>Bacteria</taxon>
        <taxon>Pseudomonadati</taxon>
        <taxon>Balneolota</taxon>
        <taxon>Balneolia</taxon>
        <taxon>Balneolales</taxon>
        <taxon>Balneolaceae</taxon>
        <taxon>Fodinibius</taxon>
    </lineage>
</organism>
<evidence type="ECO:0000256" key="6">
    <source>
        <dbReference type="ARBA" id="ARBA00023136"/>
    </source>
</evidence>
<feature type="transmembrane region" description="Helical" evidence="8">
    <location>
        <begin position="198"/>
        <end position="219"/>
    </location>
</feature>
<feature type="transmembrane region" description="Helical" evidence="8">
    <location>
        <begin position="352"/>
        <end position="373"/>
    </location>
</feature>
<feature type="transmembrane region" description="Helical" evidence="8">
    <location>
        <begin position="133"/>
        <end position="157"/>
    </location>
</feature>
<comment type="subcellular location">
    <subcellularLocation>
        <location evidence="8">Cell membrane</location>
        <topology evidence="8">Multi-pass membrane protein</topology>
    </subcellularLocation>
    <subcellularLocation>
        <location evidence="1">Membrane</location>
        <topology evidence="1">Multi-pass membrane protein</topology>
    </subcellularLocation>
</comment>
<dbReference type="Proteomes" id="UP000184041">
    <property type="component" value="Unassembled WGS sequence"/>
</dbReference>
<sequence length="483" mass="51603">MIRNTKILVLVGIFMFLDPLSTVAHDGTTLVSAIEMPETSTGKAFADLLWVMIAGFLVFFMQAGFALVETGFTRAKNVANIMMKNLMDFGLGTIVFWAVGFSLMYGSDVWGLFGFGNFFLSEAVGPDGTIDAWMYANWFFQAMFAATAATIVSGALAERTTFTGYLMVTVLITAFIYPLVGHWVWGGGWLSKLGFYDFAGSTVVHGVGAWAGLVGTCILGPRMGRFVDGKVNAIAGHSMALGTLGVFILWLGWFGFNAGSTLSADVSFARIAVITNIAAAGGAVSGMLTAWYYTGKPDLGYTLNGALAGLVAITAGANLVSPASALIIGLTGGIIMYYGTRFLEKMRIDDPVGAIPVHGFAGIWGTLAVALFAQAPYATSFTGLFFGGSAYQLLIQSVGIITVLGWTAGTAYVVCKTIHRTHGLRVSEIEELNGLDQNEHGTTAYPDFFGVDEARDMLDLETEQELALVKEKKLKIELNPHNP</sequence>
<dbReference type="EMBL" id="FQUS01000019">
    <property type="protein sequence ID" value="SHG11597.1"/>
    <property type="molecule type" value="Genomic_DNA"/>
</dbReference>
<dbReference type="SUPFAM" id="SSF111352">
    <property type="entry name" value="Ammonium transporter"/>
    <property type="match status" value="1"/>
</dbReference>
<name>A0A1M5H6H6_9BACT</name>
<feature type="transmembrane region" description="Helical" evidence="8">
    <location>
        <begin position="164"/>
        <end position="186"/>
    </location>
</feature>
<evidence type="ECO:0000256" key="4">
    <source>
        <dbReference type="ARBA" id="ARBA00022692"/>
    </source>
</evidence>
<dbReference type="FunFam" id="1.10.3430.10:FF:000008">
    <property type="entry name" value="Ammonium transporter"/>
    <property type="match status" value="1"/>
</dbReference>
<dbReference type="RefSeq" id="WP_170864428.1">
    <property type="nucleotide sequence ID" value="NZ_FQUS01000019.1"/>
</dbReference>
<evidence type="ECO:0000256" key="2">
    <source>
        <dbReference type="ARBA" id="ARBA00005887"/>
    </source>
</evidence>
<keyword evidence="5 8" id="KW-1133">Transmembrane helix</keyword>
<keyword evidence="7 8" id="KW-0924">Ammonia transport</keyword>
<feature type="transmembrane region" description="Helical" evidence="8">
    <location>
        <begin position="48"/>
        <end position="68"/>
    </location>
</feature>
<dbReference type="GO" id="GO:0005886">
    <property type="term" value="C:plasma membrane"/>
    <property type="evidence" value="ECO:0007669"/>
    <property type="project" value="UniProtKB-SubCell"/>
</dbReference>
<keyword evidence="4 8" id="KW-0812">Transmembrane</keyword>
<evidence type="ECO:0000313" key="11">
    <source>
        <dbReference type="Proteomes" id="UP000184041"/>
    </source>
</evidence>
<feature type="transmembrane region" description="Helical" evidence="8">
    <location>
        <begin position="268"/>
        <end position="292"/>
    </location>
</feature>
<keyword evidence="11" id="KW-1185">Reference proteome</keyword>
<accession>A0A1M5H6H6</accession>
<evidence type="ECO:0000256" key="7">
    <source>
        <dbReference type="ARBA" id="ARBA00023177"/>
    </source>
</evidence>
<feature type="transmembrane region" description="Helical" evidence="8">
    <location>
        <begin position="231"/>
        <end position="256"/>
    </location>
</feature>
<dbReference type="InterPro" id="IPR029020">
    <property type="entry name" value="Ammonium/urea_transptr"/>
</dbReference>
<evidence type="ECO:0000313" key="10">
    <source>
        <dbReference type="EMBL" id="SHG11597.1"/>
    </source>
</evidence>
<feature type="transmembrane region" description="Helical" evidence="8">
    <location>
        <begin position="299"/>
        <end position="317"/>
    </location>
</feature>
<keyword evidence="6 8" id="KW-0472">Membrane</keyword>
<dbReference type="Pfam" id="PF00909">
    <property type="entry name" value="Ammonium_transp"/>
    <property type="match status" value="1"/>
</dbReference>
<feature type="transmembrane region" description="Helical" evidence="8">
    <location>
        <begin position="393"/>
        <end position="415"/>
    </location>
</feature>
<keyword evidence="3 8" id="KW-0813">Transport</keyword>
<dbReference type="InterPro" id="IPR001905">
    <property type="entry name" value="Ammonium_transpt"/>
</dbReference>
<evidence type="ECO:0000256" key="1">
    <source>
        <dbReference type="ARBA" id="ARBA00004141"/>
    </source>
</evidence>
<dbReference type="Gene3D" id="1.10.3430.10">
    <property type="entry name" value="Ammonium transporter AmtB like domains"/>
    <property type="match status" value="1"/>
</dbReference>
<feature type="domain" description="Ammonium transporter AmtB-like" evidence="9">
    <location>
        <begin position="49"/>
        <end position="445"/>
    </location>
</feature>
<dbReference type="NCBIfam" id="TIGR00836">
    <property type="entry name" value="amt"/>
    <property type="match status" value="1"/>
</dbReference>
<reference evidence="10 11" key="1">
    <citation type="submission" date="2016-11" db="EMBL/GenBank/DDBJ databases">
        <authorList>
            <person name="Jaros S."/>
            <person name="Januszkiewicz K."/>
            <person name="Wedrychowicz H."/>
        </authorList>
    </citation>
    <scope>NUCLEOTIDE SEQUENCE [LARGE SCALE GENOMIC DNA]</scope>
    <source>
        <strain evidence="10 11">DSM 21986</strain>
    </source>
</reference>
<feature type="transmembrane region" description="Helical" evidence="8">
    <location>
        <begin position="89"/>
        <end position="113"/>
    </location>
</feature>
<dbReference type="GO" id="GO:0097272">
    <property type="term" value="P:ammonium homeostasis"/>
    <property type="evidence" value="ECO:0007669"/>
    <property type="project" value="TreeGrafter"/>
</dbReference>
<comment type="similarity">
    <text evidence="2 8">Belongs to the ammonia transporter channel (TC 1.A.11.2) family.</text>
</comment>
<dbReference type="GO" id="GO:0008519">
    <property type="term" value="F:ammonium channel activity"/>
    <property type="evidence" value="ECO:0007669"/>
    <property type="project" value="InterPro"/>
</dbReference>
<dbReference type="STRING" id="1194090.SAMN05443144_11953"/>
<dbReference type="InterPro" id="IPR024041">
    <property type="entry name" value="NH4_transpt_AmtB-like_dom"/>
</dbReference>
<dbReference type="PANTHER" id="PTHR11730:SF89">
    <property type="entry name" value="AMMONIUM TRANSPORTER SLL0108-RELATED"/>
    <property type="match status" value="1"/>
</dbReference>
<dbReference type="AlphaFoldDB" id="A0A1M5H6H6"/>
<evidence type="ECO:0000256" key="5">
    <source>
        <dbReference type="ARBA" id="ARBA00022989"/>
    </source>
</evidence>
<dbReference type="PANTHER" id="PTHR11730">
    <property type="entry name" value="AMMONIUM TRANSPORTER"/>
    <property type="match status" value="1"/>
</dbReference>
<gene>
    <name evidence="10" type="ORF">SAMN05443144_11953</name>
</gene>